<dbReference type="Proteomes" id="UP000475862">
    <property type="component" value="Unassembled WGS sequence"/>
</dbReference>
<reference evidence="1 2" key="1">
    <citation type="submission" date="2019-08" db="EMBL/GenBank/DDBJ databases">
        <title>The genome of the soybean aphid Biotype 1, its phylome, world population structure and adaptation to the North American continent.</title>
        <authorList>
            <person name="Giordano R."/>
            <person name="Donthu R.K."/>
            <person name="Hernandez A.G."/>
            <person name="Wright C.L."/>
            <person name="Zimin A.V."/>
        </authorList>
    </citation>
    <scope>NUCLEOTIDE SEQUENCE [LARGE SCALE GENOMIC DNA]</scope>
    <source>
        <tissue evidence="1">Whole aphids</tissue>
    </source>
</reference>
<sequence>MSDVGIKYAGRLEIHLTKLVDILINLGPLSQGDFKLNDLQAAVFKTIPIIEVDKTVIQSAFVQTNKSHSSIPVQEYFLRAKSSILIPYSTYFKPFPTIFLSFTKRSAKSSFLLRLIADKNICNLSSNIFERLVKYILTNLRSVVFSRRAPIHPAKLTMNMICPAMIRTSEILSITSENVFNLIEPIVFHFS</sequence>
<dbReference type="AlphaFoldDB" id="A0A6G0T5Z3"/>
<keyword evidence="2" id="KW-1185">Reference proteome</keyword>
<gene>
    <name evidence="1" type="ORF">AGLY_013198</name>
</gene>
<proteinExistence type="predicted"/>
<protein>
    <submittedName>
        <fullName evidence="1">Uncharacterized protein</fullName>
    </submittedName>
</protein>
<evidence type="ECO:0000313" key="1">
    <source>
        <dbReference type="EMBL" id="KAE9526550.1"/>
    </source>
</evidence>
<evidence type="ECO:0000313" key="2">
    <source>
        <dbReference type="Proteomes" id="UP000475862"/>
    </source>
</evidence>
<dbReference type="EMBL" id="VYZN01000054">
    <property type="protein sequence ID" value="KAE9526550.1"/>
    <property type="molecule type" value="Genomic_DNA"/>
</dbReference>
<organism evidence="1 2">
    <name type="scientific">Aphis glycines</name>
    <name type="common">Soybean aphid</name>
    <dbReference type="NCBI Taxonomy" id="307491"/>
    <lineage>
        <taxon>Eukaryota</taxon>
        <taxon>Metazoa</taxon>
        <taxon>Ecdysozoa</taxon>
        <taxon>Arthropoda</taxon>
        <taxon>Hexapoda</taxon>
        <taxon>Insecta</taxon>
        <taxon>Pterygota</taxon>
        <taxon>Neoptera</taxon>
        <taxon>Paraneoptera</taxon>
        <taxon>Hemiptera</taxon>
        <taxon>Sternorrhyncha</taxon>
        <taxon>Aphidomorpha</taxon>
        <taxon>Aphidoidea</taxon>
        <taxon>Aphididae</taxon>
        <taxon>Aphidini</taxon>
        <taxon>Aphis</taxon>
        <taxon>Aphis</taxon>
    </lineage>
</organism>
<name>A0A6G0T5Z3_APHGL</name>
<comment type="caution">
    <text evidence="1">The sequence shown here is derived from an EMBL/GenBank/DDBJ whole genome shotgun (WGS) entry which is preliminary data.</text>
</comment>
<accession>A0A6G0T5Z3</accession>